<gene>
    <name evidence="3" type="ORF">H9871_10620</name>
</gene>
<reference evidence="3" key="2">
    <citation type="submission" date="2021-04" db="EMBL/GenBank/DDBJ databases">
        <authorList>
            <person name="Gilroy R."/>
        </authorList>
    </citation>
    <scope>NUCLEOTIDE SEQUENCE</scope>
    <source>
        <strain evidence="3">ChiHejej3B27-3195</strain>
    </source>
</reference>
<dbReference type="AlphaFoldDB" id="A0A9D2A8I9"/>
<evidence type="ECO:0000313" key="4">
    <source>
        <dbReference type="Proteomes" id="UP000824151"/>
    </source>
</evidence>
<feature type="region of interest" description="Disordered" evidence="1">
    <location>
        <begin position="1"/>
        <end position="27"/>
    </location>
</feature>
<feature type="compositionally biased region" description="Acidic residues" evidence="1">
    <location>
        <begin position="337"/>
        <end position="347"/>
    </location>
</feature>
<feature type="domain" description="ABC-type glycine betaine transport system substrate-binding" evidence="2">
    <location>
        <begin position="81"/>
        <end position="340"/>
    </location>
</feature>
<evidence type="ECO:0000313" key="3">
    <source>
        <dbReference type="EMBL" id="HIX00581.1"/>
    </source>
</evidence>
<evidence type="ECO:0000259" key="2">
    <source>
        <dbReference type="Pfam" id="PF04069"/>
    </source>
</evidence>
<dbReference type="InterPro" id="IPR007210">
    <property type="entry name" value="ABC_Gly_betaine_transp_sub-bd"/>
</dbReference>
<sequence>MRKAPLTPAAEATAESDDAAAAHAPAEDRVRGAASARVFSRAGIGALSAAALLVLSACGGSGGDPLQDEDDSDESSADDGAIVVGSQQYYSNTIIAELYAQVLEAEGYEVDRQFEIGQREVYMPELESGAIDVFPDYTGNLLQYLDDSSDASEREEVESALSDALPDGLELLDSAEATDQDSYVVTREFADENGLSTVGDLADVDEDLSIAANAEFETRPYGPDGLEEVYDVEVSLTPVEDSGGALTVNALLDGDVQIADIYSADPSIEANDLVVLEDTENLVLPQNVVPMVTDSVDEDARTAIEELQAELSQDALIDLNTRSVEDQAQPGDIASEWLDENDLAQGE</sequence>
<dbReference type="EMBL" id="DXGD01000392">
    <property type="protein sequence ID" value="HIX00581.1"/>
    <property type="molecule type" value="Genomic_DNA"/>
</dbReference>
<dbReference type="Gene3D" id="3.40.190.120">
    <property type="entry name" value="Osmoprotection protein (prox), domain 2"/>
    <property type="match status" value="1"/>
</dbReference>
<evidence type="ECO:0000256" key="1">
    <source>
        <dbReference type="SAM" id="MobiDB-lite"/>
    </source>
</evidence>
<feature type="compositionally biased region" description="Low complexity" evidence="1">
    <location>
        <begin position="1"/>
        <end position="24"/>
    </location>
</feature>
<dbReference type="Pfam" id="PF04069">
    <property type="entry name" value="OpuAC"/>
    <property type="match status" value="1"/>
</dbReference>
<protein>
    <submittedName>
        <fullName evidence="3">ABC transporter substrate-binding protein</fullName>
    </submittedName>
</protein>
<dbReference type="GO" id="GO:0022857">
    <property type="term" value="F:transmembrane transporter activity"/>
    <property type="evidence" value="ECO:0007669"/>
    <property type="project" value="InterPro"/>
</dbReference>
<proteinExistence type="predicted"/>
<reference evidence="3" key="1">
    <citation type="journal article" date="2021" name="PeerJ">
        <title>Extensive microbial diversity within the chicken gut microbiome revealed by metagenomics and culture.</title>
        <authorList>
            <person name="Gilroy R."/>
            <person name="Ravi A."/>
            <person name="Getino M."/>
            <person name="Pursley I."/>
            <person name="Horton D.L."/>
            <person name="Alikhan N.F."/>
            <person name="Baker D."/>
            <person name="Gharbi K."/>
            <person name="Hall N."/>
            <person name="Watson M."/>
            <person name="Adriaenssens E.M."/>
            <person name="Foster-Nyarko E."/>
            <person name="Jarju S."/>
            <person name="Secka A."/>
            <person name="Antonio M."/>
            <person name="Oren A."/>
            <person name="Chaudhuri R.R."/>
            <person name="La Ragione R."/>
            <person name="Hildebrand F."/>
            <person name="Pallen M.J."/>
        </authorList>
    </citation>
    <scope>NUCLEOTIDE SEQUENCE</scope>
    <source>
        <strain evidence="3">ChiHejej3B27-3195</strain>
    </source>
</reference>
<dbReference type="Proteomes" id="UP000824151">
    <property type="component" value="Unassembled WGS sequence"/>
</dbReference>
<dbReference type="CDD" id="cd13606">
    <property type="entry name" value="PBP2_ProX_like"/>
    <property type="match status" value="1"/>
</dbReference>
<dbReference type="GO" id="GO:0043190">
    <property type="term" value="C:ATP-binding cassette (ABC) transporter complex"/>
    <property type="evidence" value="ECO:0007669"/>
    <property type="project" value="InterPro"/>
</dbReference>
<name>A0A9D2A8I9_9MICC</name>
<dbReference type="Gene3D" id="3.40.190.10">
    <property type="entry name" value="Periplasmic binding protein-like II"/>
    <property type="match status" value="1"/>
</dbReference>
<accession>A0A9D2A8I9</accession>
<dbReference type="SUPFAM" id="SSF53850">
    <property type="entry name" value="Periplasmic binding protein-like II"/>
    <property type="match status" value="1"/>
</dbReference>
<organism evidence="3 4">
    <name type="scientific">Candidatus Nesterenkonia stercoripullorum</name>
    <dbReference type="NCBI Taxonomy" id="2838701"/>
    <lineage>
        <taxon>Bacteria</taxon>
        <taxon>Bacillati</taxon>
        <taxon>Actinomycetota</taxon>
        <taxon>Actinomycetes</taxon>
        <taxon>Micrococcales</taxon>
        <taxon>Micrococcaceae</taxon>
        <taxon>Nesterenkonia</taxon>
    </lineage>
</organism>
<feature type="region of interest" description="Disordered" evidence="1">
    <location>
        <begin position="322"/>
        <end position="347"/>
    </location>
</feature>
<comment type="caution">
    <text evidence="3">The sequence shown here is derived from an EMBL/GenBank/DDBJ whole genome shotgun (WGS) entry which is preliminary data.</text>
</comment>